<organism evidence="1 2">
    <name type="scientific">Paramecium octaurelia</name>
    <dbReference type="NCBI Taxonomy" id="43137"/>
    <lineage>
        <taxon>Eukaryota</taxon>
        <taxon>Sar</taxon>
        <taxon>Alveolata</taxon>
        <taxon>Ciliophora</taxon>
        <taxon>Intramacronucleata</taxon>
        <taxon>Oligohymenophorea</taxon>
        <taxon>Peniculida</taxon>
        <taxon>Parameciidae</taxon>
        <taxon>Paramecium</taxon>
    </lineage>
</organism>
<dbReference type="OrthoDB" id="287481at2759"/>
<reference evidence="1" key="1">
    <citation type="submission" date="2021-01" db="EMBL/GenBank/DDBJ databases">
        <authorList>
            <consortium name="Genoscope - CEA"/>
            <person name="William W."/>
        </authorList>
    </citation>
    <scope>NUCLEOTIDE SEQUENCE</scope>
</reference>
<dbReference type="EMBL" id="CAJJDP010000019">
    <property type="protein sequence ID" value="CAD8147369.1"/>
    <property type="molecule type" value="Genomic_DNA"/>
</dbReference>
<proteinExistence type="predicted"/>
<name>A0A8S1T7C2_PAROT</name>
<accession>A0A8S1T7C2</accession>
<comment type="caution">
    <text evidence="1">The sequence shown here is derived from an EMBL/GenBank/DDBJ whole genome shotgun (WGS) entry which is preliminary data.</text>
</comment>
<dbReference type="Proteomes" id="UP000683925">
    <property type="component" value="Unassembled WGS sequence"/>
</dbReference>
<evidence type="ECO:0000313" key="2">
    <source>
        <dbReference type="Proteomes" id="UP000683925"/>
    </source>
</evidence>
<dbReference type="AlphaFoldDB" id="A0A8S1T7C2"/>
<evidence type="ECO:0000313" key="1">
    <source>
        <dbReference type="EMBL" id="CAD8147369.1"/>
    </source>
</evidence>
<protein>
    <submittedName>
        <fullName evidence="1">Uncharacterized protein</fullName>
    </submittedName>
</protein>
<keyword evidence="2" id="KW-1185">Reference proteome</keyword>
<sequence>MILMYFCYKQNGCLQILKYPQYFSQIKSCRFKQVKCEYDGCNIDILLKVKNLHDNICLFKILQCKWCKQRY</sequence>
<gene>
    <name evidence="1" type="ORF">POCTA_138.1.T0190399</name>
</gene>